<feature type="compositionally biased region" description="Basic and acidic residues" evidence="6">
    <location>
        <begin position="147"/>
        <end position="157"/>
    </location>
</feature>
<dbReference type="InterPro" id="IPR013907">
    <property type="entry name" value="Sds3"/>
</dbReference>
<evidence type="ECO:0008006" key="9">
    <source>
        <dbReference type="Google" id="ProtNLM"/>
    </source>
</evidence>
<organism evidence="7 8">
    <name type="scientific">Debaryomyces fabryi</name>
    <dbReference type="NCBI Taxonomy" id="58627"/>
    <lineage>
        <taxon>Eukaryota</taxon>
        <taxon>Fungi</taxon>
        <taxon>Dikarya</taxon>
        <taxon>Ascomycota</taxon>
        <taxon>Saccharomycotina</taxon>
        <taxon>Pichiomycetes</taxon>
        <taxon>Debaryomycetaceae</taxon>
        <taxon>Debaryomyces</taxon>
    </lineage>
</organism>
<keyword evidence="2" id="KW-0678">Repressor</keyword>
<dbReference type="PANTHER" id="PTHR21964">
    <property type="entry name" value="BREAST CANCER METASTASIS-SUPPRESSOR 1"/>
    <property type="match status" value="1"/>
</dbReference>
<keyword evidence="3" id="KW-0805">Transcription regulation</keyword>
<dbReference type="RefSeq" id="XP_015469342.1">
    <property type="nucleotide sequence ID" value="XM_015609844.1"/>
</dbReference>
<feature type="compositionally biased region" description="Acidic residues" evidence="6">
    <location>
        <begin position="260"/>
        <end position="269"/>
    </location>
</feature>
<accession>A0A0V1Q424</accession>
<dbReference type="AlphaFoldDB" id="A0A0V1Q424"/>
<protein>
    <recommendedName>
        <fullName evidence="9">Transcriptional regulatory protein DEP1</fullName>
    </recommendedName>
</protein>
<keyword evidence="4" id="KW-0804">Transcription</keyword>
<evidence type="ECO:0000256" key="2">
    <source>
        <dbReference type="ARBA" id="ARBA00022491"/>
    </source>
</evidence>
<feature type="compositionally biased region" description="Polar residues" evidence="6">
    <location>
        <begin position="38"/>
        <end position="60"/>
    </location>
</feature>
<dbReference type="SMART" id="SM01401">
    <property type="entry name" value="Sds3"/>
    <property type="match status" value="1"/>
</dbReference>
<comment type="caution">
    <text evidence="7">The sequence shown here is derived from an EMBL/GenBank/DDBJ whole genome shotgun (WGS) entry which is preliminary data.</text>
</comment>
<reference evidence="7 8" key="1">
    <citation type="submission" date="2015-11" db="EMBL/GenBank/DDBJ databases">
        <title>The genome of Debaryomyces fabryi.</title>
        <authorList>
            <person name="Tafer H."/>
            <person name="Lopandic K."/>
        </authorList>
    </citation>
    <scope>NUCLEOTIDE SEQUENCE [LARGE SCALE GENOMIC DNA]</scope>
    <source>
        <strain evidence="7 8">CBS 789</strain>
    </source>
</reference>
<dbReference type="EMBL" id="LMYN01000012">
    <property type="protein sequence ID" value="KSA03240.1"/>
    <property type="molecule type" value="Genomic_DNA"/>
</dbReference>
<dbReference type="GO" id="GO:0005654">
    <property type="term" value="C:nucleoplasm"/>
    <property type="evidence" value="ECO:0007669"/>
    <property type="project" value="UniProtKB-ARBA"/>
</dbReference>
<dbReference type="OrthoDB" id="20886at2759"/>
<proteinExistence type="predicted"/>
<keyword evidence="5" id="KW-0539">Nucleus</keyword>
<evidence type="ECO:0000256" key="1">
    <source>
        <dbReference type="ARBA" id="ARBA00004123"/>
    </source>
</evidence>
<sequence>MATEESNNKESPLTDIATSPPPFDLTLNNKESEDDETSNFVSNNGNSGQESQENNSTTNRDSYESSELSDLGEDESEAETDKMDFLDDDPNTSGEKVLDLNAISKLTELAHLKEVDSDNEDDENELKTEEKEVEEDDKEALEMNNEDTGKTDPKIEESSSDGEMSINPKENAEANKEIMEDLERISQSVEDGTSRRASKRSLSDSEKTNNKKPKIESEEETSTGKSDEKIPDNVQDNEGDNSDVEESQKDDFNNGNSNSGEDDDNEDANNGEKTDDQEADEEDADDIGDSESNENVDMNEKRKLAIEELISIESSFAELRDKLYQDKLNLLENELQLCLEGSHPELSRIYYKINQFHQDSLKQANSNLNYKLKCIDISTIASRTSIHQNFLKKLMDCKNDMITDTTSLWYKINKERNQLDQIVPDYNFTAIPLIPNYTAVAPIEETAIGVANSVPNGHEIAPLSKKAIKQNTVFELVEQRNNLNCQLGILNGLLQFHGFPSALYSNTGDNDVGPSQELLLRKATDEEINDDLRAMGIPM</sequence>
<feature type="compositionally biased region" description="Acidic residues" evidence="6">
    <location>
        <begin position="235"/>
        <end position="245"/>
    </location>
</feature>
<evidence type="ECO:0000313" key="8">
    <source>
        <dbReference type="Proteomes" id="UP000054251"/>
    </source>
</evidence>
<evidence type="ECO:0000256" key="3">
    <source>
        <dbReference type="ARBA" id="ARBA00023015"/>
    </source>
</evidence>
<feature type="compositionally biased region" description="Basic and acidic residues" evidence="6">
    <location>
        <begin position="170"/>
        <end position="184"/>
    </location>
</feature>
<feature type="region of interest" description="Disordered" evidence="6">
    <location>
        <begin position="112"/>
        <end position="299"/>
    </location>
</feature>
<evidence type="ECO:0000256" key="5">
    <source>
        <dbReference type="ARBA" id="ARBA00023242"/>
    </source>
</evidence>
<gene>
    <name evidence="7" type="ORF">AC631_01014</name>
</gene>
<dbReference type="Pfam" id="PF08598">
    <property type="entry name" value="Sds3"/>
    <property type="match status" value="1"/>
</dbReference>
<dbReference type="Proteomes" id="UP000054251">
    <property type="component" value="Unassembled WGS sequence"/>
</dbReference>
<dbReference type="GO" id="GO:0010468">
    <property type="term" value="P:regulation of gene expression"/>
    <property type="evidence" value="ECO:0007669"/>
    <property type="project" value="UniProtKB-ARBA"/>
</dbReference>
<feature type="compositionally biased region" description="Basic and acidic residues" evidence="6">
    <location>
        <begin position="201"/>
        <end position="216"/>
    </location>
</feature>
<dbReference type="Gene3D" id="1.20.5.1500">
    <property type="match status" value="1"/>
</dbReference>
<feature type="region of interest" description="Disordered" evidence="6">
    <location>
        <begin position="1"/>
        <end position="96"/>
    </location>
</feature>
<keyword evidence="8" id="KW-1185">Reference proteome</keyword>
<dbReference type="GeneID" id="26838023"/>
<name>A0A0V1Q424_9ASCO</name>
<comment type="subcellular location">
    <subcellularLocation>
        <location evidence="1">Nucleus</location>
    </subcellularLocation>
</comment>
<evidence type="ECO:0000256" key="4">
    <source>
        <dbReference type="ARBA" id="ARBA00023163"/>
    </source>
</evidence>
<evidence type="ECO:0000256" key="6">
    <source>
        <dbReference type="SAM" id="MobiDB-lite"/>
    </source>
</evidence>
<feature type="compositionally biased region" description="Acidic residues" evidence="6">
    <location>
        <begin position="277"/>
        <end position="294"/>
    </location>
</feature>
<evidence type="ECO:0000313" key="7">
    <source>
        <dbReference type="EMBL" id="KSA03240.1"/>
    </source>
</evidence>